<dbReference type="Proteomes" id="UP000785679">
    <property type="component" value="Unassembled WGS sequence"/>
</dbReference>
<feature type="transmembrane region" description="Helical" evidence="2">
    <location>
        <begin position="7"/>
        <end position="25"/>
    </location>
</feature>
<keyword evidence="2" id="KW-0812">Transmembrane</keyword>
<feature type="transmembrane region" description="Helical" evidence="2">
    <location>
        <begin position="61"/>
        <end position="83"/>
    </location>
</feature>
<keyword evidence="2" id="KW-1133">Transmembrane helix</keyword>
<reference evidence="3" key="1">
    <citation type="submission" date="2019-06" db="EMBL/GenBank/DDBJ databases">
        <authorList>
            <person name="Zheng W."/>
        </authorList>
    </citation>
    <scope>NUCLEOTIDE SEQUENCE</scope>
    <source>
        <strain evidence="3">QDHG01</strain>
    </source>
</reference>
<feature type="region of interest" description="Disordered" evidence="1">
    <location>
        <begin position="157"/>
        <end position="204"/>
    </location>
</feature>
<comment type="caution">
    <text evidence="3">The sequence shown here is derived from an EMBL/GenBank/DDBJ whole genome shotgun (WGS) entry which is preliminary data.</text>
</comment>
<name>A0A8J8NU63_HALGN</name>
<organism evidence="3 4">
    <name type="scientific">Halteria grandinella</name>
    <dbReference type="NCBI Taxonomy" id="5974"/>
    <lineage>
        <taxon>Eukaryota</taxon>
        <taxon>Sar</taxon>
        <taxon>Alveolata</taxon>
        <taxon>Ciliophora</taxon>
        <taxon>Intramacronucleata</taxon>
        <taxon>Spirotrichea</taxon>
        <taxon>Stichotrichia</taxon>
        <taxon>Sporadotrichida</taxon>
        <taxon>Halteriidae</taxon>
        <taxon>Halteria</taxon>
    </lineage>
</organism>
<feature type="compositionally biased region" description="Polar residues" evidence="1">
    <location>
        <begin position="161"/>
        <end position="204"/>
    </location>
</feature>
<dbReference type="EMBL" id="RRYP01005416">
    <property type="protein sequence ID" value="TNV82057.1"/>
    <property type="molecule type" value="Genomic_DNA"/>
</dbReference>
<evidence type="ECO:0000313" key="3">
    <source>
        <dbReference type="EMBL" id="TNV82057.1"/>
    </source>
</evidence>
<keyword evidence="2" id="KW-0472">Membrane</keyword>
<proteinExistence type="predicted"/>
<accession>A0A8J8NU63</accession>
<dbReference type="AlphaFoldDB" id="A0A8J8NU63"/>
<feature type="transmembrane region" description="Helical" evidence="2">
    <location>
        <begin position="95"/>
        <end position="116"/>
    </location>
</feature>
<gene>
    <name evidence="3" type="ORF">FGO68_gene1142</name>
</gene>
<evidence type="ECO:0000256" key="1">
    <source>
        <dbReference type="SAM" id="MobiDB-lite"/>
    </source>
</evidence>
<sequence length="204" mass="23360">MKDFRRISYMVLGSAISLISMFLLMSSSSEESIEAFFAVLIGQYLAVQDPINQLYLLETSVNWVFCTVESVKIVIQIALILTFPKESIDNDQLKNYQISFVLLSVIGLIFIMSRWINDTTFLTHKQKKEGVFDWNSKTKPPKILQKHSEESRISSLVPVQGSESLKENQASQEWWNNPKSSNDTQAFPNVTNSKSRSTLRNNQR</sequence>
<keyword evidence="4" id="KW-1185">Reference proteome</keyword>
<evidence type="ECO:0000256" key="2">
    <source>
        <dbReference type="SAM" id="Phobius"/>
    </source>
</evidence>
<protein>
    <submittedName>
        <fullName evidence="3">Uncharacterized protein</fullName>
    </submittedName>
</protein>
<evidence type="ECO:0000313" key="4">
    <source>
        <dbReference type="Proteomes" id="UP000785679"/>
    </source>
</evidence>